<dbReference type="InterPro" id="IPR042094">
    <property type="entry name" value="T2SS_GspF_sf"/>
</dbReference>
<dbReference type="PRINTS" id="PR00812">
    <property type="entry name" value="BCTERIALGSPF"/>
</dbReference>
<dbReference type="AlphaFoldDB" id="A0A0C2R6V4"/>
<dbReference type="InterPro" id="IPR047692">
    <property type="entry name" value="T4P_ComGB"/>
</dbReference>
<dbReference type="Pfam" id="PF00482">
    <property type="entry name" value="T2SSF"/>
    <property type="match status" value="2"/>
</dbReference>
<comment type="caution">
    <text evidence="9">The sequence shown here is derived from an EMBL/GenBank/DDBJ whole genome shotgun (WGS) entry which is preliminary data.</text>
</comment>
<evidence type="ECO:0000256" key="7">
    <source>
        <dbReference type="SAM" id="Phobius"/>
    </source>
</evidence>
<evidence type="ECO:0000256" key="1">
    <source>
        <dbReference type="ARBA" id="ARBA00004651"/>
    </source>
</evidence>
<dbReference type="PANTHER" id="PTHR30012:SF0">
    <property type="entry name" value="TYPE II SECRETION SYSTEM PROTEIN F-RELATED"/>
    <property type="match status" value="1"/>
</dbReference>
<organism evidence="9 10">
    <name type="scientific">Jeotgalibacillus campisalis</name>
    <dbReference type="NCBI Taxonomy" id="220754"/>
    <lineage>
        <taxon>Bacteria</taxon>
        <taxon>Bacillati</taxon>
        <taxon>Bacillota</taxon>
        <taxon>Bacilli</taxon>
        <taxon>Bacillales</taxon>
        <taxon>Caryophanaceae</taxon>
        <taxon>Jeotgalibacillus</taxon>
    </lineage>
</organism>
<dbReference type="InterPro" id="IPR003004">
    <property type="entry name" value="GspF/PilC"/>
</dbReference>
<evidence type="ECO:0000259" key="8">
    <source>
        <dbReference type="Pfam" id="PF00482"/>
    </source>
</evidence>
<evidence type="ECO:0000256" key="4">
    <source>
        <dbReference type="ARBA" id="ARBA00022692"/>
    </source>
</evidence>
<comment type="subcellular location">
    <subcellularLocation>
        <location evidence="1">Cell membrane</location>
        <topology evidence="1">Multi-pass membrane protein</topology>
    </subcellularLocation>
</comment>
<keyword evidence="4 7" id="KW-0812">Transmembrane</keyword>
<name>A0A0C2R6V4_9BACL</name>
<feature type="transmembrane region" description="Helical" evidence="7">
    <location>
        <begin position="264"/>
        <end position="292"/>
    </location>
</feature>
<evidence type="ECO:0000256" key="5">
    <source>
        <dbReference type="ARBA" id="ARBA00022989"/>
    </source>
</evidence>
<dbReference type="InterPro" id="IPR018076">
    <property type="entry name" value="T2SS_GspF_dom"/>
</dbReference>
<evidence type="ECO:0000313" key="10">
    <source>
        <dbReference type="Proteomes" id="UP000031972"/>
    </source>
</evidence>
<dbReference type="NCBIfam" id="NF041012">
    <property type="entry name" value="T4P_ComGB"/>
    <property type="match status" value="1"/>
</dbReference>
<feature type="domain" description="Type II secretion system protein GspF" evidence="8">
    <location>
        <begin position="4"/>
        <end position="89"/>
    </location>
</feature>
<feature type="transmembrane region" description="Helical" evidence="7">
    <location>
        <begin position="65"/>
        <end position="88"/>
    </location>
</feature>
<evidence type="ECO:0000256" key="6">
    <source>
        <dbReference type="ARBA" id="ARBA00023136"/>
    </source>
</evidence>
<dbReference type="Proteomes" id="UP000031972">
    <property type="component" value="Unassembled WGS sequence"/>
</dbReference>
<reference evidence="9 10" key="1">
    <citation type="submission" date="2015-01" db="EMBL/GenBank/DDBJ databases">
        <title>Jeotgalibacillus campisalis genome sequencing.</title>
        <authorList>
            <person name="Goh K.M."/>
            <person name="Chan K.-G."/>
            <person name="Yaakop A.S."/>
            <person name="Ee R."/>
            <person name="Gan H.M."/>
            <person name="Chan C.S."/>
        </authorList>
    </citation>
    <scope>NUCLEOTIDE SEQUENCE [LARGE SCALE GENOMIC DNA]</scope>
    <source>
        <strain evidence="9 10">SF-57</strain>
    </source>
</reference>
<keyword evidence="6 7" id="KW-0472">Membrane</keyword>
<feature type="transmembrane region" description="Helical" evidence="7">
    <location>
        <begin position="118"/>
        <end position="138"/>
    </location>
</feature>
<sequence>MHQEVLDDFLNGHSLSDTLKKLGFPAFVCLHLYFAERFGSVEATLADTAVLLEHKRKETKRLAKLLHYPLFLLCLFVIILSVLNLYLLPRFTTLYSSLGQDSTGLISVISSIFHQLPYILAGLFALALLFGACCIYYFKNKDSHERWTTLAALPLIGYYVQHYHSYVFSREASYLLKGGMSFQEMLKIFISQPYRKLYHHMGEFISDELSRGQSMHQTLLQLPYLTEELKSITQHGEENGQLEEEWRFYSRYCLNSLEARTEKIFAFVQPCLFLLLGLAIIGAYLVILLPVFQLMQTI</sequence>
<dbReference type="EMBL" id="JXRR01000017">
    <property type="protein sequence ID" value="KIL45980.1"/>
    <property type="molecule type" value="Genomic_DNA"/>
</dbReference>
<feature type="domain" description="Type II secretion system protein GspF" evidence="8">
    <location>
        <begin position="168"/>
        <end position="290"/>
    </location>
</feature>
<protein>
    <recommendedName>
        <fullName evidence="8">Type II secretion system protein GspF domain-containing protein</fullName>
    </recommendedName>
</protein>
<evidence type="ECO:0000313" key="9">
    <source>
        <dbReference type="EMBL" id="KIL45980.1"/>
    </source>
</evidence>
<dbReference type="PANTHER" id="PTHR30012">
    <property type="entry name" value="GENERAL SECRETION PATHWAY PROTEIN"/>
    <property type="match status" value="1"/>
</dbReference>
<gene>
    <name evidence="9" type="ORF">KR50_26550</name>
</gene>
<dbReference type="PATRIC" id="fig|220754.4.peg.2671"/>
<evidence type="ECO:0000256" key="3">
    <source>
        <dbReference type="ARBA" id="ARBA00022475"/>
    </source>
</evidence>
<dbReference type="GO" id="GO:0005886">
    <property type="term" value="C:plasma membrane"/>
    <property type="evidence" value="ECO:0007669"/>
    <property type="project" value="UniProtKB-SubCell"/>
</dbReference>
<evidence type="ECO:0000256" key="2">
    <source>
        <dbReference type="ARBA" id="ARBA00005745"/>
    </source>
</evidence>
<keyword evidence="10" id="KW-1185">Reference proteome</keyword>
<comment type="similarity">
    <text evidence="2">Belongs to the GSP F family.</text>
</comment>
<proteinExistence type="inferred from homology"/>
<keyword evidence="3" id="KW-1003">Cell membrane</keyword>
<accession>A0A0C2R6V4</accession>
<keyword evidence="5 7" id="KW-1133">Transmembrane helix</keyword>
<dbReference type="Gene3D" id="1.20.81.30">
    <property type="entry name" value="Type II secretion system (T2SS), domain F"/>
    <property type="match status" value="1"/>
</dbReference>